<dbReference type="PRINTS" id="PR01790">
    <property type="entry name" value="SMP30FAMILY"/>
</dbReference>
<evidence type="ECO:0000313" key="5">
    <source>
        <dbReference type="EMBL" id="QPQ93107.1"/>
    </source>
</evidence>
<dbReference type="Proteomes" id="UP001056386">
    <property type="component" value="Chromosome 1"/>
</dbReference>
<protein>
    <submittedName>
        <fullName evidence="5">SMP-30/gluconolactonase/LRE family protein</fullName>
    </submittedName>
</protein>
<feature type="binding site" evidence="3">
    <location>
        <position position="104"/>
    </location>
    <ligand>
        <name>substrate</name>
    </ligand>
</feature>
<gene>
    <name evidence="5" type="ORF">I6H06_12465</name>
    <name evidence="6" type="ORF">NFI99_21090</name>
</gene>
<dbReference type="Pfam" id="PF08450">
    <property type="entry name" value="SGL"/>
    <property type="match status" value="1"/>
</dbReference>
<dbReference type="InterPro" id="IPR005511">
    <property type="entry name" value="SMP-30"/>
</dbReference>
<evidence type="ECO:0000313" key="8">
    <source>
        <dbReference type="Proteomes" id="UP001056386"/>
    </source>
</evidence>
<dbReference type="GO" id="GO:0005509">
    <property type="term" value="F:calcium ion binding"/>
    <property type="evidence" value="ECO:0007669"/>
    <property type="project" value="TreeGrafter"/>
</dbReference>
<evidence type="ECO:0000313" key="6">
    <source>
        <dbReference type="EMBL" id="USS47345.1"/>
    </source>
</evidence>
<organism evidence="5 7">
    <name type="scientific">Burkholderia glumae</name>
    <name type="common">Pseudomonas glumae</name>
    <dbReference type="NCBI Taxonomy" id="337"/>
    <lineage>
        <taxon>Bacteria</taxon>
        <taxon>Pseudomonadati</taxon>
        <taxon>Pseudomonadota</taxon>
        <taxon>Betaproteobacteria</taxon>
        <taxon>Burkholderiales</taxon>
        <taxon>Burkholderiaceae</taxon>
        <taxon>Burkholderia</taxon>
    </lineage>
</organism>
<evidence type="ECO:0000313" key="7">
    <source>
        <dbReference type="Proteomes" id="UP000594892"/>
    </source>
</evidence>
<dbReference type="GO" id="GO:0019853">
    <property type="term" value="P:L-ascorbic acid biosynthetic process"/>
    <property type="evidence" value="ECO:0007669"/>
    <property type="project" value="TreeGrafter"/>
</dbReference>
<feature type="binding site" evidence="3">
    <location>
        <position position="102"/>
    </location>
    <ligand>
        <name>substrate</name>
    </ligand>
</feature>
<reference evidence="6" key="2">
    <citation type="submission" date="2022-06" db="EMBL/GenBank/DDBJ databases">
        <title>Draft genome sequence of Burkholderia glumae strain GR20004 isolated from rice panicle showing bacterial panicle blight.</title>
        <authorList>
            <person name="Choi S.Y."/>
            <person name="Lee Y.H."/>
        </authorList>
    </citation>
    <scope>NUCLEOTIDE SEQUENCE</scope>
    <source>
        <strain evidence="6">GR20004</strain>
    </source>
</reference>
<dbReference type="EMBL" id="CP065601">
    <property type="protein sequence ID" value="QPQ93107.1"/>
    <property type="molecule type" value="Genomic_DNA"/>
</dbReference>
<dbReference type="PANTHER" id="PTHR10907">
    <property type="entry name" value="REGUCALCIN"/>
    <property type="match status" value="1"/>
</dbReference>
<reference evidence="5 7" key="1">
    <citation type="submission" date="2020-12" db="EMBL/GenBank/DDBJ databases">
        <title>FDA dAtabase for Regulatory Grade micrObial Sequences (FDA-ARGOS): Supporting development and validation of Infectious Disease Dx tests.</title>
        <authorList>
            <person name="Minogue T."/>
            <person name="Wolcott M."/>
            <person name="Wasieloski L."/>
            <person name="Aguilar W."/>
            <person name="Moore D."/>
            <person name="Jaissle J."/>
            <person name="Tallon L."/>
            <person name="Sadzewicz L."/>
            <person name="Zhao X."/>
            <person name="Boylan J."/>
            <person name="Ott S."/>
            <person name="Bowen H."/>
            <person name="Vavikolanu K."/>
            <person name="Mehta A."/>
            <person name="Aluvathingal J."/>
            <person name="Nadendla S."/>
            <person name="Yan Y."/>
            <person name="Sichtig H."/>
        </authorList>
    </citation>
    <scope>NUCLEOTIDE SEQUENCE [LARGE SCALE GENOMIC DNA]</scope>
    <source>
        <strain evidence="5 7">FDAARGOS_949</strain>
    </source>
</reference>
<feature type="binding site" evidence="3">
    <location>
        <position position="198"/>
    </location>
    <ligand>
        <name>a divalent metal cation</name>
        <dbReference type="ChEBI" id="CHEBI:60240"/>
    </ligand>
</feature>
<dbReference type="GO" id="GO:0004341">
    <property type="term" value="F:gluconolactonase activity"/>
    <property type="evidence" value="ECO:0007669"/>
    <property type="project" value="TreeGrafter"/>
</dbReference>
<dbReference type="EMBL" id="CP099587">
    <property type="protein sequence ID" value="USS47345.1"/>
    <property type="molecule type" value="Genomic_DNA"/>
</dbReference>
<feature type="active site" description="Proton donor/acceptor" evidence="2">
    <location>
        <position position="198"/>
    </location>
</feature>
<evidence type="ECO:0000256" key="1">
    <source>
        <dbReference type="ARBA" id="ARBA00008853"/>
    </source>
</evidence>
<dbReference type="RefSeq" id="WP_015876194.1">
    <property type="nucleotide sequence ID" value="NZ_CP021074.1"/>
</dbReference>
<dbReference type="PANTHER" id="PTHR10907:SF47">
    <property type="entry name" value="REGUCALCIN"/>
    <property type="match status" value="1"/>
</dbReference>
<feature type="binding site" evidence="3">
    <location>
        <position position="150"/>
    </location>
    <ligand>
        <name>a divalent metal cation</name>
        <dbReference type="ChEBI" id="CHEBI:60240"/>
    </ligand>
</feature>
<proteinExistence type="inferred from homology"/>
<evidence type="ECO:0000259" key="4">
    <source>
        <dbReference type="Pfam" id="PF08450"/>
    </source>
</evidence>
<dbReference type="Gene3D" id="2.120.10.30">
    <property type="entry name" value="TolB, C-terminal domain"/>
    <property type="match status" value="1"/>
</dbReference>
<dbReference type="SUPFAM" id="SSF63829">
    <property type="entry name" value="Calcium-dependent phosphotriesterase"/>
    <property type="match status" value="1"/>
</dbReference>
<keyword evidence="8" id="KW-1185">Reference proteome</keyword>
<dbReference type="Proteomes" id="UP000594892">
    <property type="component" value="Chromosome 2"/>
</dbReference>
<feature type="domain" description="SMP-30/Gluconolactonase/LRE-like region" evidence="4">
    <location>
        <begin position="17"/>
        <end position="257"/>
    </location>
</feature>
<feature type="binding site" evidence="3">
    <location>
        <position position="19"/>
    </location>
    <ligand>
        <name>a divalent metal cation</name>
        <dbReference type="ChEBI" id="CHEBI:60240"/>
    </ligand>
</feature>
<evidence type="ECO:0000256" key="2">
    <source>
        <dbReference type="PIRSR" id="PIRSR605511-1"/>
    </source>
</evidence>
<evidence type="ECO:0000256" key="3">
    <source>
        <dbReference type="PIRSR" id="PIRSR605511-2"/>
    </source>
</evidence>
<dbReference type="InterPro" id="IPR011042">
    <property type="entry name" value="6-blade_b-propeller_TolB-like"/>
</dbReference>
<keyword evidence="3" id="KW-0479">Metal-binding</keyword>
<accession>A0AAP9Y4G7</accession>
<dbReference type="GeneID" id="45698430"/>
<comment type="similarity">
    <text evidence="1">Belongs to the SMP-30/CGR1 family.</text>
</comment>
<keyword evidence="3" id="KW-0862">Zinc</keyword>
<sequence length="297" mass="31559">MMPAIVPDCVWPVAATLGEGACWDAAARRVLFVDIKGRRLHRYDPAGGGRESWQAPGQIGFALPCADGTLICGVQGGLFRFAPSSGQFTCVLPLEADLPGNRLNDAYVDGGGQLWFGSMDDAEAAPTGRLYRVGQDGRVSAHDAGYVITNGPAASPDGRTLYHTDTLRRLVYAFDLGDDGVPRRRRVFVAIRERGYPDGMAVDAEGGVWIALFDGARIERYAPDGRLLGQVAFPCANVTKLAFGGDDLRTVYATTATKGLSEAERHAQPLAGALFAFRAPLAGLAPAVCTVRFAQAA</sequence>
<comment type="cofactor">
    <cofactor evidence="3">
        <name>Zn(2+)</name>
        <dbReference type="ChEBI" id="CHEBI:29105"/>
    </cofactor>
    <text evidence="3">Binds 1 divalent metal cation per subunit.</text>
</comment>
<dbReference type="AlphaFoldDB" id="A0AAP9Y4G7"/>
<dbReference type="InterPro" id="IPR013658">
    <property type="entry name" value="SGL"/>
</dbReference>
<name>A0AAP9Y4G7_BURGL</name>